<protein>
    <submittedName>
        <fullName evidence="2">Uncharacterized protein</fullName>
    </submittedName>
</protein>
<proteinExistence type="predicted"/>
<dbReference type="Gene3D" id="2.60.120.920">
    <property type="match status" value="1"/>
</dbReference>
<sequence length="346" mass="38016">MGSSSSSVAAPAKGQTNENILKMFKVSTSDLSSEQQETILNFLRQTGQTLIHLATETNPRAFTDALTSQYRVDPSHSQTSSNSIFQSAAIKTVSEVKAVPSSSSAPATISDLLALQHRLTSHINTMFLQANLHAKSIETGEIPESIKSKSSEDGEDAGKKKHKHKKKGEKPSNLHFEVPSSSINLVSPTLIRWTSGEGKTVILNPVITSGIHRIDFVLRNTDCRSYITGCGITISPFTLDPDTVPGNDTQTALLESDGNLNRNRNHQTTESRFSDNDTLSMELNMKKRTCHFFVNSRRCQYYLSGIPGSVHFMVRSYSSTSEWEISKSVLLSKPTVKGDHGTALQW</sequence>
<dbReference type="EMBL" id="JARBJD010000059">
    <property type="protein sequence ID" value="KAK2956109.1"/>
    <property type="molecule type" value="Genomic_DNA"/>
</dbReference>
<name>A0ABQ9XXA5_9EUKA</name>
<reference evidence="2 3" key="1">
    <citation type="journal article" date="2022" name="bioRxiv">
        <title>Genomics of Preaxostyla Flagellates Illuminates Evolutionary Transitions and the Path Towards Mitochondrial Loss.</title>
        <authorList>
            <person name="Novak L.V.F."/>
            <person name="Treitli S.C."/>
            <person name="Pyrih J."/>
            <person name="Halakuc P."/>
            <person name="Pipaliya S.V."/>
            <person name="Vacek V."/>
            <person name="Brzon O."/>
            <person name="Soukal P."/>
            <person name="Eme L."/>
            <person name="Dacks J.B."/>
            <person name="Karnkowska A."/>
            <person name="Elias M."/>
            <person name="Hampl V."/>
        </authorList>
    </citation>
    <scope>NUCLEOTIDE SEQUENCE [LARGE SCALE GENOMIC DNA]</scope>
    <source>
        <strain evidence="2">NAU3</strain>
        <tissue evidence="2">Gut</tissue>
    </source>
</reference>
<feature type="compositionally biased region" description="Basic residues" evidence="1">
    <location>
        <begin position="159"/>
        <end position="168"/>
    </location>
</feature>
<comment type="caution">
    <text evidence="2">The sequence shown here is derived from an EMBL/GenBank/DDBJ whole genome shotgun (WGS) entry which is preliminary data.</text>
</comment>
<feature type="region of interest" description="Disordered" evidence="1">
    <location>
        <begin position="141"/>
        <end position="176"/>
    </location>
</feature>
<dbReference type="Proteomes" id="UP001281761">
    <property type="component" value="Unassembled WGS sequence"/>
</dbReference>
<evidence type="ECO:0000313" key="2">
    <source>
        <dbReference type="EMBL" id="KAK2956109.1"/>
    </source>
</evidence>
<feature type="compositionally biased region" description="Basic and acidic residues" evidence="1">
    <location>
        <begin position="144"/>
        <end position="158"/>
    </location>
</feature>
<keyword evidence="3" id="KW-1185">Reference proteome</keyword>
<evidence type="ECO:0000313" key="3">
    <source>
        <dbReference type="Proteomes" id="UP001281761"/>
    </source>
</evidence>
<dbReference type="InterPro" id="IPR043136">
    <property type="entry name" value="B30.2/SPRY_sf"/>
</dbReference>
<accession>A0ABQ9XXA5</accession>
<gene>
    <name evidence="2" type="ORF">BLNAU_8889</name>
</gene>
<evidence type="ECO:0000256" key="1">
    <source>
        <dbReference type="SAM" id="MobiDB-lite"/>
    </source>
</evidence>
<organism evidence="2 3">
    <name type="scientific">Blattamonas nauphoetae</name>
    <dbReference type="NCBI Taxonomy" id="2049346"/>
    <lineage>
        <taxon>Eukaryota</taxon>
        <taxon>Metamonada</taxon>
        <taxon>Preaxostyla</taxon>
        <taxon>Oxymonadida</taxon>
        <taxon>Blattamonas</taxon>
    </lineage>
</organism>